<evidence type="ECO:0000313" key="2">
    <source>
        <dbReference type="Proteomes" id="UP001157960"/>
    </source>
</evidence>
<dbReference type="NCBIfam" id="TIGR00099">
    <property type="entry name" value="Cof-subfamily"/>
    <property type="match status" value="1"/>
</dbReference>
<dbReference type="PANTHER" id="PTHR10000">
    <property type="entry name" value="PHOSPHOSERINE PHOSPHATASE"/>
    <property type="match status" value="1"/>
</dbReference>
<sequence length="287" mass="32102">MNHSKNLKELYVICICISQKFNMNSLEKPNIKAVFLDIDGTLISFKTNTIPESTLKAIKSLREKGIKVIVATGRSINSLDHIRHITFDGFITFNGSYCITTEGKVMYKTFIDSSDIKNLVQYAQDFPLSYSLMYEDKVEINDATPEVIGMYGHVNLPVPPVHDKENIDTDHVLQANIFLNKEDEKTFMDHIMPKSSASRWSPLFADVNHGGVTKSTGITHFCEYFGFDISETMSFGDGGNDIAMLKCTRIGVAMGNANDNVKKIADYITEDVDNHGIESALIYFGVL</sequence>
<dbReference type="NCBIfam" id="TIGR01484">
    <property type="entry name" value="HAD-SF-IIB"/>
    <property type="match status" value="1"/>
</dbReference>
<evidence type="ECO:0008006" key="3">
    <source>
        <dbReference type="Google" id="ProtNLM"/>
    </source>
</evidence>
<dbReference type="InterPro" id="IPR023214">
    <property type="entry name" value="HAD_sf"/>
</dbReference>
<dbReference type="InterPro" id="IPR000150">
    <property type="entry name" value="Cof"/>
</dbReference>
<dbReference type="SFLD" id="SFLDG01140">
    <property type="entry name" value="C2.B:_Phosphomannomutase_and_P"/>
    <property type="match status" value="1"/>
</dbReference>
<dbReference type="InterPro" id="IPR036412">
    <property type="entry name" value="HAD-like_sf"/>
</dbReference>
<evidence type="ECO:0000313" key="1">
    <source>
        <dbReference type="EMBL" id="SMP27735.1"/>
    </source>
</evidence>
<dbReference type="SFLD" id="SFLDG01144">
    <property type="entry name" value="C2.B.4:_PGP_Like"/>
    <property type="match status" value="1"/>
</dbReference>
<proteinExistence type="predicted"/>
<protein>
    <recommendedName>
        <fullName evidence="3">Haloacid dehalogenase</fullName>
    </recommendedName>
</protein>
<dbReference type="PANTHER" id="PTHR10000:SF25">
    <property type="entry name" value="PHOSPHATASE YKRA-RELATED"/>
    <property type="match status" value="1"/>
</dbReference>
<keyword evidence="2" id="KW-1185">Reference proteome</keyword>
<dbReference type="SFLD" id="SFLDS00003">
    <property type="entry name" value="Haloacid_Dehalogenase"/>
    <property type="match status" value="1"/>
</dbReference>
<gene>
    <name evidence="1" type="ORF">SAMN06264346_11023</name>
</gene>
<dbReference type="Proteomes" id="UP001157960">
    <property type="component" value="Unassembled WGS sequence"/>
</dbReference>
<dbReference type="InterPro" id="IPR006379">
    <property type="entry name" value="HAD-SF_hydro_IIB"/>
</dbReference>
<name>A0ABY1P6K1_9FLAO</name>
<dbReference type="EMBL" id="FXTZ01000010">
    <property type="protein sequence ID" value="SMP27735.1"/>
    <property type="molecule type" value="Genomic_DNA"/>
</dbReference>
<dbReference type="Pfam" id="PF08282">
    <property type="entry name" value="Hydrolase_3"/>
    <property type="match status" value="1"/>
</dbReference>
<organism evidence="1 2">
    <name type="scientific">Chryseobacterium profundimaris</name>
    <dbReference type="NCBI Taxonomy" id="1387275"/>
    <lineage>
        <taxon>Bacteria</taxon>
        <taxon>Pseudomonadati</taxon>
        <taxon>Bacteroidota</taxon>
        <taxon>Flavobacteriia</taxon>
        <taxon>Flavobacteriales</taxon>
        <taxon>Weeksellaceae</taxon>
        <taxon>Chryseobacterium group</taxon>
        <taxon>Chryseobacterium</taxon>
    </lineage>
</organism>
<dbReference type="Gene3D" id="3.30.1240.10">
    <property type="match status" value="1"/>
</dbReference>
<dbReference type="SUPFAM" id="SSF56784">
    <property type="entry name" value="HAD-like"/>
    <property type="match status" value="1"/>
</dbReference>
<comment type="caution">
    <text evidence="1">The sequence shown here is derived from an EMBL/GenBank/DDBJ whole genome shotgun (WGS) entry which is preliminary data.</text>
</comment>
<accession>A0ABY1P6K1</accession>
<dbReference type="Gene3D" id="3.40.50.1000">
    <property type="entry name" value="HAD superfamily/HAD-like"/>
    <property type="match status" value="1"/>
</dbReference>
<reference evidence="1 2" key="1">
    <citation type="submission" date="2017-05" db="EMBL/GenBank/DDBJ databases">
        <authorList>
            <person name="Varghese N."/>
            <person name="Submissions S."/>
        </authorList>
    </citation>
    <scope>NUCLEOTIDE SEQUENCE [LARGE SCALE GENOMIC DNA]</scope>
    <source>
        <strain evidence="1 2">DSM 28214</strain>
    </source>
</reference>